<dbReference type="NCBIfam" id="TIGR00197">
    <property type="entry name" value="yjeF_nterm"/>
    <property type="match status" value="1"/>
</dbReference>
<dbReference type="Pfam" id="PF01256">
    <property type="entry name" value="Carb_kinase"/>
    <property type="match status" value="1"/>
</dbReference>
<dbReference type="InterPro" id="IPR029056">
    <property type="entry name" value="Ribokinase-like"/>
</dbReference>
<dbReference type="Gene3D" id="3.40.1190.20">
    <property type="match status" value="1"/>
</dbReference>
<evidence type="ECO:0000259" key="19">
    <source>
        <dbReference type="PROSITE" id="PS51383"/>
    </source>
</evidence>
<comment type="similarity">
    <text evidence="4 18">In the C-terminal section; belongs to the NnrD/CARKD family.</text>
</comment>
<dbReference type="InterPro" id="IPR000631">
    <property type="entry name" value="CARKD"/>
</dbReference>
<comment type="caution">
    <text evidence="17">Lacks conserved residue(s) required for the propagation of feature annotation.</text>
</comment>
<feature type="binding site" evidence="17">
    <location>
        <position position="276"/>
    </location>
    <ligand>
        <name>(6S)-NADPHX</name>
        <dbReference type="ChEBI" id="CHEBI:64076"/>
    </ligand>
</feature>
<evidence type="ECO:0000256" key="10">
    <source>
        <dbReference type="ARBA" id="ARBA00023027"/>
    </source>
</evidence>
<accession>A0ABP6ZV79</accession>
<dbReference type="CDD" id="cd01171">
    <property type="entry name" value="YXKO-related"/>
    <property type="match status" value="1"/>
</dbReference>
<gene>
    <name evidence="17" type="primary">nnrD</name>
    <name evidence="21" type="ORF">GCM10022236_22850</name>
</gene>
<comment type="similarity">
    <text evidence="3 18">In the N-terminal section; belongs to the NnrE/AIBP family.</text>
</comment>
<keyword evidence="5 18" id="KW-0479">Metal-binding</keyword>
<keyword evidence="8 17" id="KW-0521">NADP</keyword>
<keyword evidence="6 17" id="KW-0547">Nucleotide-binding</keyword>
<dbReference type="PANTHER" id="PTHR12592">
    <property type="entry name" value="ATP-DEPENDENT (S)-NAD(P)H-HYDRATE DEHYDRATASE FAMILY MEMBER"/>
    <property type="match status" value="1"/>
</dbReference>
<evidence type="ECO:0000256" key="11">
    <source>
        <dbReference type="ARBA" id="ARBA00023235"/>
    </source>
</evidence>
<dbReference type="PANTHER" id="PTHR12592:SF0">
    <property type="entry name" value="ATP-DEPENDENT (S)-NAD(P)H-HYDRATE DEHYDRATASE"/>
    <property type="match status" value="1"/>
</dbReference>
<feature type="binding site" evidence="17">
    <location>
        <position position="370"/>
    </location>
    <ligand>
        <name>(6S)-NADPHX</name>
        <dbReference type="ChEBI" id="CHEBI:64076"/>
    </ligand>
</feature>
<evidence type="ECO:0000313" key="21">
    <source>
        <dbReference type="EMBL" id="GAA3620013.1"/>
    </source>
</evidence>
<evidence type="ECO:0000256" key="8">
    <source>
        <dbReference type="ARBA" id="ARBA00022857"/>
    </source>
</evidence>
<evidence type="ECO:0000256" key="13">
    <source>
        <dbReference type="ARBA" id="ARBA00023268"/>
    </source>
</evidence>
<dbReference type="PIRSF" id="PIRSF017184">
    <property type="entry name" value="Nnr"/>
    <property type="match status" value="1"/>
</dbReference>
<evidence type="ECO:0000256" key="12">
    <source>
        <dbReference type="ARBA" id="ARBA00023239"/>
    </source>
</evidence>
<reference evidence="22" key="1">
    <citation type="journal article" date="2019" name="Int. J. Syst. Evol. Microbiol.">
        <title>The Global Catalogue of Microorganisms (GCM) 10K type strain sequencing project: providing services to taxonomists for standard genome sequencing and annotation.</title>
        <authorList>
            <consortium name="The Broad Institute Genomics Platform"/>
            <consortium name="The Broad Institute Genome Sequencing Center for Infectious Disease"/>
            <person name="Wu L."/>
            <person name="Ma J."/>
        </authorList>
    </citation>
    <scope>NUCLEOTIDE SEQUENCE [LARGE SCALE GENOMIC DNA]</scope>
    <source>
        <strain evidence="22">JCM 16929</strain>
    </source>
</reference>
<feature type="domain" description="YjeF N-terminal" evidence="20">
    <location>
        <begin position="15"/>
        <end position="225"/>
    </location>
</feature>
<feature type="binding site" evidence="17">
    <location>
        <position position="326"/>
    </location>
    <ligand>
        <name>(6S)-NADPHX</name>
        <dbReference type="ChEBI" id="CHEBI:64076"/>
    </ligand>
</feature>
<feature type="binding site" evidence="17">
    <location>
        <position position="438"/>
    </location>
    <ligand>
        <name>(6S)-NADPHX</name>
        <dbReference type="ChEBI" id="CHEBI:64076"/>
    </ligand>
</feature>
<keyword evidence="7 17" id="KW-0067">ATP-binding</keyword>
<dbReference type="HAMAP" id="MF_01965">
    <property type="entry name" value="NADHX_dehydratase"/>
    <property type="match status" value="1"/>
</dbReference>
<evidence type="ECO:0000256" key="6">
    <source>
        <dbReference type="ARBA" id="ARBA00022741"/>
    </source>
</evidence>
<evidence type="ECO:0000256" key="5">
    <source>
        <dbReference type="ARBA" id="ARBA00022723"/>
    </source>
</evidence>
<organism evidence="21 22">
    <name type="scientific">Microlunatus ginsengisoli</name>
    <dbReference type="NCBI Taxonomy" id="363863"/>
    <lineage>
        <taxon>Bacteria</taxon>
        <taxon>Bacillati</taxon>
        <taxon>Actinomycetota</taxon>
        <taxon>Actinomycetes</taxon>
        <taxon>Propionibacteriales</taxon>
        <taxon>Propionibacteriaceae</taxon>
        <taxon>Microlunatus</taxon>
    </lineage>
</organism>
<comment type="similarity">
    <text evidence="17">Belongs to the NnrD/CARKD family.</text>
</comment>
<evidence type="ECO:0000256" key="15">
    <source>
        <dbReference type="ARBA" id="ARBA00048238"/>
    </source>
</evidence>
<dbReference type="Gene3D" id="3.40.50.10260">
    <property type="entry name" value="YjeF N-terminal domain"/>
    <property type="match status" value="1"/>
</dbReference>
<feature type="binding site" evidence="17">
    <location>
        <position position="437"/>
    </location>
    <ligand>
        <name>AMP</name>
        <dbReference type="ChEBI" id="CHEBI:456215"/>
    </ligand>
</feature>
<evidence type="ECO:0000256" key="1">
    <source>
        <dbReference type="ARBA" id="ARBA00000013"/>
    </source>
</evidence>
<dbReference type="InterPro" id="IPR036652">
    <property type="entry name" value="YjeF_N_dom_sf"/>
</dbReference>
<name>A0ABP6ZV79_9ACTN</name>
<dbReference type="Proteomes" id="UP001501490">
    <property type="component" value="Unassembled WGS sequence"/>
</dbReference>
<dbReference type="PROSITE" id="PS51385">
    <property type="entry name" value="YJEF_N"/>
    <property type="match status" value="1"/>
</dbReference>
<comment type="cofactor">
    <cofactor evidence="17">
        <name>Mg(2+)</name>
        <dbReference type="ChEBI" id="CHEBI:18420"/>
    </cofactor>
</comment>
<keyword evidence="10 17" id="KW-0520">NAD</keyword>
<keyword evidence="22" id="KW-1185">Reference proteome</keyword>
<comment type="catalytic activity">
    <reaction evidence="15 17 18">
        <text>(6S)-NADHX + ADP = AMP + phosphate + NADH + H(+)</text>
        <dbReference type="Rhea" id="RHEA:32223"/>
        <dbReference type="ChEBI" id="CHEBI:15378"/>
        <dbReference type="ChEBI" id="CHEBI:43474"/>
        <dbReference type="ChEBI" id="CHEBI:57945"/>
        <dbReference type="ChEBI" id="CHEBI:64074"/>
        <dbReference type="ChEBI" id="CHEBI:456215"/>
        <dbReference type="ChEBI" id="CHEBI:456216"/>
        <dbReference type="EC" id="4.2.1.136"/>
    </reaction>
</comment>
<evidence type="ECO:0000313" key="22">
    <source>
        <dbReference type="Proteomes" id="UP001501490"/>
    </source>
</evidence>
<evidence type="ECO:0000256" key="4">
    <source>
        <dbReference type="ARBA" id="ARBA00009524"/>
    </source>
</evidence>
<dbReference type="InterPro" id="IPR030677">
    <property type="entry name" value="Nnr"/>
</dbReference>
<keyword evidence="13" id="KW-0511">Multifunctional enzyme</keyword>
<evidence type="ECO:0000256" key="2">
    <source>
        <dbReference type="ARBA" id="ARBA00000909"/>
    </source>
</evidence>
<proteinExistence type="inferred from homology"/>
<dbReference type="Pfam" id="PF03853">
    <property type="entry name" value="YjeF_N"/>
    <property type="match status" value="1"/>
</dbReference>
<keyword evidence="11 18" id="KW-0413">Isomerase</keyword>
<feature type="domain" description="YjeF C-terminal" evidence="19">
    <location>
        <begin position="241"/>
        <end position="492"/>
    </location>
</feature>
<comment type="catalytic activity">
    <reaction evidence="2 18">
        <text>(6R)-NADPHX = (6S)-NADPHX</text>
        <dbReference type="Rhea" id="RHEA:32227"/>
        <dbReference type="ChEBI" id="CHEBI:64076"/>
        <dbReference type="ChEBI" id="CHEBI:64077"/>
        <dbReference type="EC" id="5.1.99.6"/>
    </reaction>
</comment>
<sequence>MSLVEIYDAYDVGTVRALEERAFDTVGADALMQRAAHALALAVAREAVSLCGGVYGSTIIILVGPGNNGGDALFAGARLARRGARVTAVRCLGTPHARGLAALRAAGGRLIDLDDLGLDPAARIQQRPAADIVVDGVLGIGGRPGLPEPVALLARACRDWLVTTIAVDLPSGVAADTGAVAGDAFAATRTVTFGVAKPCHLIEPARGRCGEIEVVDIGLDPAPSEDDRAGSGSGRWLRQVQTDQLAAYLPYPDAGSDKYARGVVGIDTGSDTYPGAGVLSTYGAVHSGAGMVRYLGADVPRALIRERLPNVVFSPGRVQAHLVGSGWGDRPDGAAVLARLLGDGLPTVVDADGLGHLPARVPATWLLTPHAGELARLLGEDRSWVTEDPVRAVRAGVEKTGATVLLKGATQLVCTPDQPWIDVALPGPAWTAQAGSGDVLAGICATLLAAGVRTPRAAAAAASLQAYAAHRNPGPVPPQRLAELMPAAIARLQSRRTRQLDEIRRSEWTG</sequence>
<comment type="catalytic activity">
    <reaction evidence="1 18">
        <text>(6R)-NADHX = (6S)-NADHX</text>
        <dbReference type="Rhea" id="RHEA:32215"/>
        <dbReference type="ChEBI" id="CHEBI:64074"/>
        <dbReference type="ChEBI" id="CHEBI:64075"/>
        <dbReference type="EC" id="5.1.99.6"/>
    </reaction>
</comment>
<comment type="caution">
    <text evidence="21">The sequence shown here is derived from an EMBL/GenBank/DDBJ whole genome shotgun (WGS) entry which is preliminary data.</text>
</comment>
<comment type="function">
    <text evidence="14 18">Bifunctional enzyme that catalyzes the epimerization of the S- and R-forms of NAD(P)HX and the dehydration of the S-form of NAD(P)HX at the expense of ADP, which is converted to AMP. This allows the repair of both epimers of NAD(P)HX, a damaged form of NAD(P)H that is a result of enzymatic or heat-dependent hydration.</text>
</comment>
<evidence type="ECO:0000259" key="20">
    <source>
        <dbReference type="PROSITE" id="PS51385"/>
    </source>
</evidence>
<keyword evidence="9 18" id="KW-0630">Potassium</keyword>
<keyword evidence="12 17" id="KW-0456">Lyase</keyword>
<comment type="function">
    <text evidence="17">Catalyzes the dehydration of the S-form of NAD(P)HX at the expense of ADP, which is converted to AMP. Together with NAD(P)HX epimerase, which catalyzes the epimerization of the S- and R-forms, the enzyme allows the repair of both epimers of NAD(P)HX, a damaged form of NAD(P)H that is a result of enzymatic or heat-dependent hydration.</text>
</comment>
<dbReference type="EC" id="4.2.1.136" evidence="17"/>
<dbReference type="InterPro" id="IPR004443">
    <property type="entry name" value="YjeF_N_dom"/>
</dbReference>
<evidence type="ECO:0000256" key="9">
    <source>
        <dbReference type="ARBA" id="ARBA00022958"/>
    </source>
</evidence>
<dbReference type="SUPFAM" id="SSF53613">
    <property type="entry name" value="Ribokinase-like"/>
    <property type="match status" value="1"/>
</dbReference>
<protein>
    <recommendedName>
        <fullName evidence="17">ADP-dependent (S)-NAD(P)H-hydrate dehydratase</fullName>
        <ecNumber evidence="17">4.2.1.136</ecNumber>
    </recommendedName>
    <alternativeName>
        <fullName evidence="17">ADP-dependent NAD(P)HX dehydratase</fullName>
    </alternativeName>
</protein>
<dbReference type="EMBL" id="BAABAB010000015">
    <property type="protein sequence ID" value="GAA3620013.1"/>
    <property type="molecule type" value="Genomic_DNA"/>
</dbReference>
<evidence type="ECO:0000256" key="3">
    <source>
        <dbReference type="ARBA" id="ARBA00006001"/>
    </source>
</evidence>
<evidence type="ECO:0000256" key="16">
    <source>
        <dbReference type="ARBA" id="ARBA00049209"/>
    </source>
</evidence>
<evidence type="ECO:0000256" key="14">
    <source>
        <dbReference type="ARBA" id="ARBA00025153"/>
    </source>
</evidence>
<comment type="cofactor">
    <cofactor evidence="18">
        <name>K(+)</name>
        <dbReference type="ChEBI" id="CHEBI:29103"/>
    </cofactor>
    <text evidence="18">Binds 1 potassium ion per subunit.</text>
</comment>
<evidence type="ECO:0000256" key="7">
    <source>
        <dbReference type="ARBA" id="ARBA00022840"/>
    </source>
</evidence>
<comment type="subunit">
    <text evidence="17">Homotetramer.</text>
</comment>
<dbReference type="SUPFAM" id="SSF64153">
    <property type="entry name" value="YjeF N-terminal domain-like"/>
    <property type="match status" value="1"/>
</dbReference>
<evidence type="ECO:0000256" key="17">
    <source>
        <dbReference type="HAMAP-Rule" id="MF_01965"/>
    </source>
</evidence>
<evidence type="ECO:0000256" key="18">
    <source>
        <dbReference type="PIRNR" id="PIRNR017184"/>
    </source>
</evidence>
<comment type="catalytic activity">
    <reaction evidence="16 17 18">
        <text>(6S)-NADPHX + ADP = AMP + phosphate + NADPH + H(+)</text>
        <dbReference type="Rhea" id="RHEA:32235"/>
        <dbReference type="ChEBI" id="CHEBI:15378"/>
        <dbReference type="ChEBI" id="CHEBI:43474"/>
        <dbReference type="ChEBI" id="CHEBI:57783"/>
        <dbReference type="ChEBI" id="CHEBI:64076"/>
        <dbReference type="ChEBI" id="CHEBI:456215"/>
        <dbReference type="ChEBI" id="CHEBI:456216"/>
        <dbReference type="EC" id="4.2.1.136"/>
    </reaction>
</comment>
<dbReference type="PROSITE" id="PS51383">
    <property type="entry name" value="YJEF_C_3"/>
    <property type="match status" value="1"/>
</dbReference>